<feature type="compositionally biased region" description="Low complexity" evidence="1">
    <location>
        <begin position="87"/>
        <end position="108"/>
    </location>
</feature>
<reference evidence="2 3" key="1">
    <citation type="submission" date="2019-10" db="EMBL/GenBank/DDBJ databases">
        <title>Rubrobacter sp nov SCSIO 52915 isolated from a deep-sea sediment in the South China Sea.</title>
        <authorList>
            <person name="Chen R.W."/>
        </authorList>
    </citation>
    <scope>NUCLEOTIDE SEQUENCE [LARGE SCALE GENOMIC DNA]</scope>
    <source>
        <strain evidence="2 3">SCSIO 52915</strain>
    </source>
</reference>
<evidence type="ECO:0000313" key="3">
    <source>
        <dbReference type="Proteomes" id="UP000502706"/>
    </source>
</evidence>
<dbReference type="KEGG" id="rmar:GBA65_02980"/>
<dbReference type="Proteomes" id="UP000502706">
    <property type="component" value="Chromosome"/>
</dbReference>
<dbReference type="AlphaFoldDB" id="A0A6G8PT18"/>
<sequence length="108" mass="11828">MARDLHDGPLQDLSYAAQAMEILRLVPPRRRRRASSTAPWTRCAGLRGRCERPSTTSGARSASGRCRRWPRPSWRGSGPWPPTRTCGSPSGKGSRRSPSGDGGRRSCP</sequence>
<dbReference type="EMBL" id="CP045121">
    <property type="protein sequence ID" value="QIN77639.1"/>
    <property type="molecule type" value="Genomic_DNA"/>
</dbReference>
<accession>A0A6G8PT18</accession>
<proteinExistence type="predicted"/>
<keyword evidence="3" id="KW-1185">Reference proteome</keyword>
<gene>
    <name evidence="2" type="ORF">GBA65_02980</name>
</gene>
<evidence type="ECO:0000313" key="2">
    <source>
        <dbReference type="EMBL" id="QIN77639.1"/>
    </source>
</evidence>
<evidence type="ECO:0000256" key="1">
    <source>
        <dbReference type="SAM" id="MobiDB-lite"/>
    </source>
</evidence>
<organism evidence="2 3">
    <name type="scientific">Rubrobacter marinus</name>
    <dbReference type="NCBI Taxonomy" id="2653852"/>
    <lineage>
        <taxon>Bacteria</taxon>
        <taxon>Bacillati</taxon>
        <taxon>Actinomycetota</taxon>
        <taxon>Rubrobacteria</taxon>
        <taxon>Rubrobacterales</taxon>
        <taxon>Rubrobacteraceae</taxon>
        <taxon>Rubrobacter</taxon>
    </lineage>
</organism>
<protein>
    <submittedName>
        <fullName evidence="2">Uncharacterized protein</fullName>
    </submittedName>
</protein>
<feature type="region of interest" description="Disordered" evidence="1">
    <location>
        <begin position="48"/>
        <end position="108"/>
    </location>
</feature>
<name>A0A6G8PT18_9ACTN</name>